<comment type="caution">
    <text evidence="8">The sequence shown here is derived from an EMBL/GenBank/DDBJ whole genome shotgun (WGS) entry which is preliminary data.</text>
</comment>
<keyword evidence="5 6" id="KW-0378">Hydrolase</keyword>
<feature type="domain" description="Peptidase S26" evidence="7">
    <location>
        <begin position="21"/>
        <end position="186"/>
    </location>
</feature>
<dbReference type="PROSITE" id="PS00760">
    <property type="entry name" value="SPASE_I_2"/>
    <property type="match status" value="1"/>
</dbReference>
<dbReference type="PANTHER" id="PTHR43390">
    <property type="entry name" value="SIGNAL PEPTIDASE I"/>
    <property type="match status" value="1"/>
</dbReference>
<dbReference type="Proteomes" id="UP000790580">
    <property type="component" value="Unassembled WGS sequence"/>
</dbReference>
<keyword evidence="6" id="KW-0812">Transmembrane</keyword>
<dbReference type="NCBIfam" id="TIGR02227">
    <property type="entry name" value="sigpep_I_bact"/>
    <property type="match status" value="1"/>
</dbReference>
<keyword evidence="6" id="KW-0645">Protease</keyword>
<dbReference type="InterPro" id="IPR019757">
    <property type="entry name" value="Pept_S26A_signal_pept_1_Lys-AS"/>
</dbReference>
<organism evidence="8 9">
    <name type="scientific">Evansella alkalicola</name>
    <dbReference type="NCBI Taxonomy" id="745819"/>
    <lineage>
        <taxon>Bacteria</taxon>
        <taxon>Bacillati</taxon>
        <taxon>Bacillota</taxon>
        <taxon>Bacilli</taxon>
        <taxon>Bacillales</taxon>
        <taxon>Bacillaceae</taxon>
        <taxon>Evansella</taxon>
    </lineage>
</organism>
<dbReference type="CDD" id="cd06530">
    <property type="entry name" value="S26_SPase_I"/>
    <property type="match status" value="1"/>
</dbReference>
<dbReference type="InterPro" id="IPR000223">
    <property type="entry name" value="Pept_S26A_signal_pept_1"/>
</dbReference>
<comment type="similarity">
    <text evidence="3 6">Belongs to the peptidase S26 family.</text>
</comment>
<evidence type="ECO:0000256" key="6">
    <source>
        <dbReference type="RuleBase" id="RU362042"/>
    </source>
</evidence>
<reference evidence="8 9" key="1">
    <citation type="submission" date="2021-06" db="EMBL/GenBank/DDBJ databases">
        <title>Bacillus sp. RD4P76, an endophyte from a halophyte.</title>
        <authorList>
            <person name="Sun J.-Q."/>
        </authorList>
    </citation>
    <scope>NUCLEOTIDE SEQUENCE [LARGE SCALE GENOMIC DNA]</scope>
    <source>
        <strain evidence="8 9">JCM 17098</strain>
    </source>
</reference>
<dbReference type="Gene3D" id="2.10.109.10">
    <property type="entry name" value="Umud Fragment, subunit A"/>
    <property type="match status" value="1"/>
</dbReference>
<keyword evidence="9" id="KW-1185">Reference proteome</keyword>
<protein>
    <recommendedName>
        <fullName evidence="4 6">Signal peptidase I</fullName>
        <ecNumber evidence="4 6">3.4.21.89</ecNumber>
    </recommendedName>
</protein>
<keyword evidence="6" id="KW-0472">Membrane</keyword>
<feature type="transmembrane region" description="Helical" evidence="6">
    <location>
        <begin position="20"/>
        <end position="47"/>
    </location>
</feature>
<evidence type="ECO:0000256" key="4">
    <source>
        <dbReference type="ARBA" id="ARBA00013208"/>
    </source>
</evidence>
<gene>
    <name evidence="8" type="primary">lepB</name>
    <name evidence="8" type="ORF">KS407_05225</name>
</gene>
<evidence type="ECO:0000259" key="7">
    <source>
        <dbReference type="Pfam" id="PF10502"/>
    </source>
</evidence>
<accession>A0ABS6JQM9</accession>
<name>A0ABS6JQM9_9BACI</name>
<evidence type="ECO:0000256" key="5">
    <source>
        <dbReference type="ARBA" id="ARBA00022801"/>
    </source>
</evidence>
<evidence type="ECO:0000313" key="9">
    <source>
        <dbReference type="Proteomes" id="UP000790580"/>
    </source>
</evidence>
<dbReference type="PROSITE" id="PS00761">
    <property type="entry name" value="SPASE_I_3"/>
    <property type="match status" value="1"/>
</dbReference>
<dbReference type="EC" id="3.4.21.89" evidence="4 6"/>
<evidence type="ECO:0000256" key="2">
    <source>
        <dbReference type="ARBA" id="ARBA00004401"/>
    </source>
</evidence>
<dbReference type="InterPro" id="IPR036286">
    <property type="entry name" value="LexA/Signal_pep-like_sf"/>
</dbReference>
<dbReference type="GO" id="GO:0009003">
    <property type="term" value="F:signal peptidase activity"/>
    <property type="evidence" value="ECO:0007669"/>
    <property type="project" value="UniProtKB-EC"/>
</dbReference>
<keyword evidence="6" id="KW-1133">Transmembrane helix</keyword>
<dbReference type="PANTHER" id="PTHR43390:SF1">
    <property type="entry name" value="CHLOROPLAST PROCESSING PEPTIDASE"/>
    <property type="match status" value="1"/>
</dbReference>
<comment type="catalytic activity">
    <reaction evidence="1 6">
        <text>Cleavage of hydrophobic, N-terminal signal or leader sequences from secreted and periplasmic proteins.</text>
        <dbReference type="EC" id="3.4.21.89"/>
    </reaction>
</comment>
<dbReference type="InterPro" id="IPR019758">
    <property type="entry name" value="Pept_S26A_signal_pept_1_CS"/>
</dbReference>
<proteinExistence type="inferred from homology"/>
<dbReference type="InterPro" id="IPR019533">
    <property type="entry name" value="Peptidase_S26"/>
</dbReference>
<dbReference type="Pfam" id="PF10502">
    <property type="entry name" value="Peptidase_S26"/>
    <property type="match status" value="1"/>
</dbReference>
<dbReference type="SUPFAM" id="SSF51306">
    <property type="entry name" value="LexA/Signal peptidase"/>
    <property type="match status" value="1"/>
</dbReference>
<dbReference type="RefSeq" id="WP_088074548.1">
    <property type="nucleotide sequence ID" value="NZ_JAHQCR010000021.1"/>
</dbReference>
<sequence length="199" mass="23266">MELQEVRERDQKTAHWKKEIITWIRTIAVILILVGLVRGFLFTNYIVHGQSMMPTIHDGERIIVNKIGYEIGVPERFDLIIFHATEESDYIKRIIGVPGDHVMYKGDTLFVNGEPYEEDFLKHNRENYEHGLFTEDFSLESITGYEQVPEGYVFVLGDNRRNSLDSRHIGFVKVEDIVGKANLAYWPPKNFRFYSTTKH</sequence>
<comment type="subcellular location">
    <subcellularLocation>
        <location evidence="2">Cell membrane</location>
        <topology evidence="2">Single-pass type II membrane protein</topology>
    </subcellularLocation>
    <subcellularLocation>
        <location evidence="6">Membrane</location>
        <topology evidence="6">Single-pass type II membrane protein</topology>
    </subcellularLocation>
</comment>
<dbReference type="PRINTS" id="PR00727">
    <property type="entry name" value="LEADERPTASE"/>
</dbReference>
<dbReference type="EMBL" id="JAHQCR010000021">
    <property type="protein sequence ID" value="MBU9720849.1"/>
    <property type="molecule type" value="Genomic_DNA"/>
</dbReference>
<evidence type="ECO:0000256" key="1">
    <source>
        <dbReference type="ARBA" id="ARBA00000677"/>
    </source>
</evidence>
<evidence type="ECO:0000313" key="8">
    <source>
        <dbReference type="EMBL" id="MBU9720849.1"/>
    </source>
</evidence>
<evidence type="ECO:0000256" key="3">
    <source>
        <dbReference type="ARBA" id="ARBA00009370"/>
    </source>
</evidence>